<evidence type="ECO:0000313" key="1">
    <source>
        <dbReference type="EMBL" id="MDS0282622.1"/>
    </source>
</evidence>
<proteinExistence type="predicted"/>
<organism evidence="1 2">
    <name type="scientific">Haloarcula onubensis</name>
    <dbReference type="NCBI Taxonomy" id="2950539"/>
    <lineage>
        <taxon>Archaea</taxon>
        <taxon>Methanobacteriati</taxon>
        <taxon>Methanobacteriota</taxon>
        <taxon>Stenosarchaea group</taxon>
        <taxon>Halobacteria</taxon>
        <taxon>Halobacteriales</taxon>
        <taxon>Haloarculaceae</taxon>
        <taxon>Haloarcula</taxon>
    </lineage>
</organism>
<protein>
    <submittedName>
        <fullName evidence="1">Zinc ribbon domain-containing protein</fullName>
    </submittedName>
</protein>
<evidence type="ECO:0000313" key="2">
    <source>
        <dbReference type="Proteomes" id="UP001268864"/>
    </source>
</evidence>
<dbReference type="EMBL" id="JAMQOS010000003">
    <property type="protein sequence ID" value="MDS0282622.1"/>
    <property type="molecule type" value="Genomic_DNA"/>
</dbReference>
<reference evidence="1 2" key="1">
    <citation type="submission" date="2022-06" db="EMBL/GenBank/DDBJ databases">
        <title>Halomicroarcula sp. a new haloarchaeum isolate from saline soil.</title>
        <authorList>
            <person name="Strakova D."/>
            <person name="Galisteo C."/>
            <person name="Sanchez-Porro C."/>
            <person name="Ventosa A."/>
        </authorList>
    </citation>
    <scope>NUCLEOTIDE SEQUENCE [LARGE SCALE GENOMIC DNA]</scope>
    <source>
        <strain evidence="1 2">S3CR25-11</strain>
    </source>
</reference>
<sequence length="143" mass="15728">MDNVADDIPPADRLPVELVERLDALDTQQLRAVSDYVDERLAHAGPPTEAAVRADTARTVVDVARRDLYTLVWTRSEETAAENGTSRTALYLVQRERTLDGDEQLHWAYLGAVRDTMECDECGAVVGPDDNCPRCGSGPTRGE</sequence>
<comment type="caution">
    <text evidence="1">The sequence shown here is derived from an EMBL/GenBank/DDBJ whole genome shotgun (WGS) entry which is preliminary data.</text>
</comment>
<accession>A0ABU2FQU3</accession>
<dbReference type="Proteomes" id="UP001268864">
    <property type="component" value="Unassembled WGS sequence"/>
</dbReference>
<dbReference type="RefSeq" id="WP_310900452.1">
    <property type="nucleotide sequence ID" value="NZ_JAMQOS010000003.1"/>
</dbReference>
<keyword evidence="2" id="KW-1185">Reference proteome</keyword>
<gene>
    <name evidence="1" type="ORF">NDI86_10845</name>
</gene>
<name>A0ABU2FQU3_9EURY</name>